<evidence type="ECO:0000313" key="4">
    <source>
        <dbReference type="Proteomes" id="UP001189429"/>
    </source>
</evidence>
<dbReference type="Pfam" id="PF01661">
    <property type="entry name" value="Macro"/>
    <property type="match status" value="1"/>
</dbReference>
<evidence type="ECO:0000313" key="3">
    <source>
        <dbReference type="EMBL" id="CAK0842144.1"/>
    </source>
</evidence>
<feature type="region of interest" description="Disordered" evidence="1">
    <location>
        <begin position="327"/>
        <end position="425"/>
    </location>
</feature>
<sequence length="639" mass="70077">MAPERGDEKEDESEKEELDRVSRRDLERQIQDLRREKVRLEESIKQMDRAQERIFSSEKRPGRPTPADEEDASKQKRSKRGGDDEGEKEEREEEKDDKPDAGKKGAEDGGDKGSEKGGGGEAEEKRAGEKRGEGSDNGSDKEDRGADKEKAKDKEKDDDTRPTGSAKGRPDRRSRQIFGGLLGHLHAAKSRLEQERGDPKSQLRQKAEEKLQEKIQLSKVNIKEFRKAEFEKQKVEQQEKCKDILKQIEEKELLLLQKRLEEHYGLMMNFIRTQAEPTIFYLPASHNDKTRAQLAETRTAIKHKISSLKGQLQPPDEEQLAAELRERAARNSAAEAAMAAAEGAAPPPAEDGGGEGRGVDGEAEPKRRGRGDGDEAEEAPKEGSEADPEDFSDADSKAEPENKGAEDSEGEPSAKKRKTDGDVNADDEKAIFSEMSEEAVTMDGLDCVRHLKVKGSSAVLTIAEDSVVKCTAGAIVNAANEGCLGGGGIDGVIVKLGGDALAAARRALPVLTAEPDGPRCRTGDAKLTPAGDLPCEFVIHAVGPNFRNYPDQKEAMTLLVSAYRSSMERAREKGVKKVAFCMLSAGIFRGACPLHDIVEAGLMTIAKHVYPGLERVYLCAFTDQEKEELRDIVSAMKLP</sequence>
<feature type="compositionally biased region" description="Low complexity" evidence="1">
    <location>
        <begin position="330"/>
        <end position="344"/>
    </location>
</feature>
<dbReference type="EMBL" id="CAUYUJ010014508">
    <property type="protein sequence ID" value="CAK0842144.1"/>
    <property type="molecule type" value="Genomic_DNA"/>
</dbReference>
<keyword evidence="4" id="KW-1185">Reference proteome</keyword>
<proteinExistence type="predicted"/>
<comment type="caution">
    <text evidence="3">The sequence shown here is derived from an EMBL/GenBank/DDBJ whole genome shotgun (WGS) entry which is preliminary data.</text>
</comment>
<feature type="compositionally biased region" description="Basic and acidic residues" evidence="1">
    <location>
        <begin position="357"/>
        <end position="384"/>
    </location>
</feature>
<feature type="domain" description="Macro" evidence="2">
    <location>
        <begin position="447"/>
        <end position="637"/>
    </location>
</feature>
<dbReference type="Proteomes" id="UP001189429">
    <property type="component" value="Unassembled WGS sequence"/>
</dbReference>
<dbReference type="InterPro" id="IPR043472">
    <property type="entry name" value="Macro_dom-like"/>
</dbReference>
<feature type="compositionally biased region" description="Basic and acidic residues" evidence="1">
    <location>
        <begin position="394"/>
        <end position="406"/>
    </location>
</feature>
<name>A0ABN9TAD6_9DINO</name>
<dbReference type="SMART" id="SM00506">
    <property type="entry name" value="A1pp"/>
    <property type="match status" value="1"/>
</dbReference>
<dbReference type="Gene3D" id="3.40.220.10">
    <property type="entry name" value="Leucine Aminopeptidase, subunit E, domain 1"/>
    <property type="match status" value="1"/>
</dbReference>
<accession>A0ABN9TAD6</accession>
<dbReference type="PROSITE" id="PS51154">
    <property type="entry name" value="MACRO"/>
    <property type="match status" value="1"/>
</dbReference>
<feature type="compositionally biased region" description="Basic and acidic residues" evidence="1">
    <location>
        <begin position="122"/>
        <end position="161"/>
    </location>
</feature>
<reference evidence="3" key="1">
    <citation type="submission" date="2023-10" db="EMBL/GenBank/DDBJ databases">
        <authorList>
            <person name="Chen Y."/>
            <person name="Shah S."/>
            <person name="Dougan E. K."/>
            <person name="Thang M."/>
            <person name="Chan C."/>
        </authorList>
    </citation>
    <scope>NUCLEOTIDE SEQUENCE [LARGE SCALE GENOMIC DNA]</scope>
</reference>
<feature type="compositionally biased region" description="Basic and acidic residues" evidence="1">
    <location>
        <begin position="96"/>
        <end position="115"/>
    </location>
</feature>
<evidence type="ECO:0000259" key="2">
    <source>
        <dbReference type="PROSITE" id="PS51154"/>
    </source>
</evidence>
<feature type="region of interest" description="Disordered" evidence="1">
    <location>
        <begin position="1"/>
        <end position="209"/>
    </location>
</feature>
<gene>
    <name evidence="3" type="ORF">PCOR1329_LOCUS37155</name>
</gene>
<dbReference type="PANTHER" id="PTHR11106:SF27">
    <property type="entry name" value="MACRO DOMAIN-CONTAINING PROTEIN"/>
    <property type="match status" value="1"/>
</dbReference>
<dbReference type="InterPro" id="IPR006786">
    <property type="entry name" value="Pinin_SDK_MemA"/>
</dbReference>
<organism evidence="3 4">
    <name type="scientific">Prorocentrum cordatum</name>
    <dbReference type="NCBI Taxonomy" id="2364126"/>
    <lineage>
        <taxon>Eukaryota</taxon>
        <taxon>Sar</taxon>
        <taxon>Alveolata</taxon>
        <taxon>Dinophyceae</taxon>
        <taxon>Prorocentrales</taxon>
        <taxon>Prorocentraceae</taxon>
        <taxon>Prorocentrum</taxon>
    </lineage>
</organism>
<protein>
    <recommendedName>
        <fullName evidence="2">Macro domain-containing protein</fullName>
    </recommendedName>
</protein>
<evidence type="ECO:0000256" key="1">
    <source>
        <dbReference type="SAM" id="MobiDB-lite"/>
    </source>
</evidence>
<feature type="compositionally biased region" description="Acidic residues" evidence="1">
    <location>
        <begin position="84"/>
        <end position="95"/>
    </location>
</feature>
<feature type="compositionally biased region" description="Basic and acidic residues" evidence="1">
    <location>
        <begin position="190"/>
        <end position="209"/>
    </location>
</feature>
<dbReference type="PANTHER" id="PTHR11106">
    <property type="entry name" value="GANGLIOSIDE INDUCED DIFFERENTIATION ASSOCIATED PROTEIN 2-RELATED"/>
    <property type="match status" value="1"/>
</dbReference>
<feature type="compositionally biased region" description="Basic and acidic residues" evidence="1">
    <location>
        <begin position="17"/>
        <end position="61"/>
    </location>
</feature>
<dbReference type="SUPFAM" id="SSF52949">
    <property type="entry name" value="Macro domain-like"/>
    <property type="match status" value="1"/>
</dbReference>
<dbReference type="Pfam" id="PF04696">
    <property type="entry name" value="Pinin_SDK_memA"/>
    <property type="match status" value="1"/>
</dbReference>
<dbReference type="InterPro" id="IPR002589">
    <property type="entry name" value="Macro_dom"/>
</dbReference>